<feature type="compositionally biased region" description="Low complexity" evidence="1">
    <location>
        <begin position="104"/>
        <end position="115"/>
    </location>
</feature>
<feature type="region of interest" description="Disordered" evidence="1">
    <location>
        <begin position="97"/>
        <end position="128"/>
    </location>
</feature>
<proteinExistence type="predicted"/>
<reference evidence="2 3" key="2">
    <citation type="submission" date="2024-11" db="EMBL/GenBank/DDBJ databases">
        <title>Using genomics to understand microbial adaptation to soil warming.</title>
        <authorList>
            <person name="Deangelis K.M. PhD."/>
        </authorList>
    </citation>
    <scope>NUCLEOTIDE SEQUENCE [LARGE SCALE GENOMIC DNA]</scope>
    <source>
        <strain evidence="2 3">GAS97</strain>
    </source>
</reference>
<organism evidence="2 3">
    <name type="scientific">Caballeronia udeis</name>
    <dbReference type="NCBI Taxonomy" id="1232866"/>
    <lineage>
        <taxon>Bacteria</taxon>
        <taxon>Pseudomonadati</taxon>
        <taxon>Pseudomonadota</taxon>
        <taxon>Betaproteobacteria</taxon>
        <taxon>Burkholderiales</taxon>
        <taxon>Burkholderiaceae</taxon>
        <taxon>Caballeronia</taxon>
    </lineage>
</organism>
<protein>
    <submittedName>
        <fullName evidence="2">Uncharacterized protein</fullName>
    </submittedName>
</protein>
<gene>
    <name evidence="2" type="ORF">ABH943_004370</name>
</gene>
<dbReference type="Proteomes" id="UP001620514">
    <property type="component" value="Unassembled WGS sequence"/>
</dbReference>
<accession>A0ABW8MKZ9</accession>
<evidence type="ECO:0000313" key="2">
    <source>
        <dbReference type="EMBL" id="MFK4444348.1"/>
    </source>
</evidence>
<comment type="caution">
    <text evidence="2">The sequence shown here is derived from an EMBL/GenBank/DDBJ whole genome shotgun (WGS) entry which is preliminary data.</text>
</comment>
<evidence type="ECO:0000313" key="3">
    <source>
        <dbReference type="Proteomes" id="UP001620514"/>
    </source>
</evidence>
<dbReference type="EMBL" id="JBIYDN010000014">
    <property type="protein sequence ID" value="MFK4444348.1"/>
    <property type="molecule type" value="Genomic_DNA"/>
</dbReference>
<sequence>MSSCTGASAAHRYPMSPGSGYHIRSAGSPARALTSRARVALIRGGTIQSSAAGFRPACVHVAPMTSTTAASSIKASCGGMETEVKGVHTITLRTRHPGPARRLTNTAAAPSPNTAREPVWRENGGSQRSAATISVVDMRFSLAIMSAAICSARKKDTPWTCPIANGTPVDPSSLCRRPAHESERSCSKLVAQTII</sequence>
<name>A0ABW8MKZ9_9BURK</name>
<keyword evidence="3" id="KW-1185">Reference proteome</keyword>
<reference evidence="2 3" key="1">
    <citation type="submission" date="2024-10" db="EMBL/GenBank/DDBJ databases">
        <authorList>
            <person name="Deangelis K."/>
            <person name="Huntemann M."/>
            <person name="Clum A."/>
            <person name="Wang J."/>
            <person name="Palaniappan K."/>
            <person name="Ritter S."/>
            <person name="Chen I.-M."/>
            <person name="Stamatis D."/>
            <person name="Reddy T."/>
            <person name="O'Malley R."/>
            <person name="Daum C."/>
            <person name="Ng V."/>
            <person name="Ivanova N."/>
            <person name="Kyrpides N."/>
            <person name="Woyke T."/>
        </authorList>
    </citation>
    <scope>NUCLEOTIDE SEQUENCE [LARGE SCALE GENOMIC DNA]</scope>
    <source>
        <strain evidence="2 3">GAS97</strain>
    </source>
</reference>
<evidence type="ECO:0000256" key="1">
    <source>
        <dbReference type="SAM" id="MobiDB-lite"/>
    </source>
</evidence>